<evidence type="ECO:0000256" key="6">
    <source>
        <dbReference type="ARBA" id="ARBA00022723"/>
    </source>
</evidence>
<dbReference type="FunFam" id="3.30.365.10:FF:000001">
    <property type="entry name" value="Xanthine dehydrogenase oxidase"/>
    <property type="match status" value="1"/>
</dbReference>
<gene>
    <name evidence="15" type="primary">xdhA_2</name>
    <name evidence="15" type="ORF">ENSA7_74360</name>
</gene>
<protein>
    <submittedName>
        <fullName evidence="15">Xanthine dehydrogenase molybdenum-binding subunit</fullName>
        <ecNumber evidence="15">1.17.1.4</ecNumber>
    </submittedName>
</protein>
<dbReference type="NCBIfam" id="TIGR02965">
    <property type="entry name" value="xanthine_xdhB"/>
    <property type="match status" value="1"/>
</dbReference>
<dbReference type="InterPro" id="IPR008274">
    <property type="entry name" value="AldOxase/xan_DH_MoCoBD1"/>
</dbReference>
<evidence type="ECO:0000256" key="2">
    <source>
        <dbReference type="ARBA" id="ARBA00001974"/>
    </source>
</evidence>
<dbReference type="Gene3D" id="3.90.1170.50">
    <property type="entry name" value="Aldehyde oxidase/xanthine dehydrogenase, a/b hammerhead"/>
    <property type="match status" value="1"/>
</dbReference>
<dbReference type="Proteomes" id="UP000238823">
    <property type="component" value="Unassembled WGS sequence"/>
</dbReference>
<sequence length="773" mass="83289">MTSVGRAIPHESAPGHASGEARYTDDLLDRFANALHAWPVLSPHAHATVVSINAGVAASMPGVVKILTSQDVPGQNEVGAVHHDEPLFPTEIQFHNQPVAWVLAETLDAAREAAAAVVVEYEQLPAIITMEQAIAAGSFLTEPLTIIAGAPQQALTTAPQTLSGELHIGGQEHFYLETQAAIAAWDEAGEVVVHSSTQHPTETQIIVARVLGIPRNRVTCQSLRMGGAFGGKEVQANPYAAIAAVGAHATGRPVRVRLDRQLDMALTGKRHPFLARFDVGHDDDGRILAMDLQLYSDGGWSHDLSKAIMFRALFHCDNCYRIPNLRVVGRVLRTHKTSQTAFRGFGGPQGMVAIEDIVDRVARAVGRPPHEVRALNFYREGDHTHYGQLVRDAGRIEQIWNSLTQTSDFANRWAATEAFNAASTHEKRGLAITPVRFGISFTTSFLNQAGALVLVYADGSIQVNHGGTEMGQGLHTKMLQIAADALGVPLEVVRLMPTRTDKVPNTSATAASSGSDLNGAAVEHACAQIRERLAEVAGRELGIPPDDLEFAGGRVRPFWQRDDPTAGLSFAELVGRAYLQRVALFATGYYRTPHIHYNEATGRGKPFHYFTYGAAVTEVQVDGFTGQFEIRRVDILHDVGDSISPLVDMGQIEGGFMQGLGWLTSEQLVWSDDGRLATRGASTYKLPTLGECPEAFNVELLPMATEPSVVKGSKAVGEPPLMLAISVREALRAAVAGFGQQGAIELACPSTPEAVYWAIEAARERAAERAAAE</sequence>
<dbReference type="PANTHER" id="PTHR45444:SF3">
    <property type="entry name" value="XANTHINE DEHYDROGENASE"/>
    <property type="match status" value="1"/>
</dbReference>
<dbReference type="InterPro" id="IPR037165">
    <property type="entry name" value="AldOxase/xan_DH_Mopterin-bd_sf"/>
</dbReference>
<dbReference type="FunFam" id="3.30.365.10:FF:000002">
    <property type="entry name" value="Xanthine dehydrogenase oxidase"/>
    <property type="match status" value="1"/>
</dbReference>
<dbReference type="InterPro" id="IPR016208">
    <property type="entry name" value="Ald_Oxase/xanthine_DH-like"/>
</dbReference>
<dbReference type="InterPro" id="IPR046867">
    <property type="entry name" value="AldOxase/xan_DH_MoCoBD2"/>
</dbReference>
<dbReference type="Pfam" id="PF01315">
    <property type="entry name" value="Ald_Xan_dh_C"/>
    <property type="match status" value="1"/>
</dbReference>
<dbReference type="GO" id="GO:0051537">
    <property type="term" value="F:2 iron, 2 sulfur cluster binding"/>
    <property type="evidence" value="ECO:0007669"/>
    <property type="project" value="UniProtKB-KW"/>
</dbReference>
<keyword evidence="8 15" id="KW-0560">Oxidoreductase</keyword>
<keyword evidence="4" id="KW-0285">Flavoprotein</keyword>
<dbReference type="PANTHER" id="PTHR45444">
    <property type="entry name" value="XANTHINE DEHYDROGENASE"/>
    <property type="match status" value="1"/>
</dbReference>
<dbReference type="SUPFAM" id="SSF54665">
    <property type="entry name" value="CO dehydrogenase molybdoprotein N-domain-like"/>
    <property type="match status" value="1"/>
</dbReference>
<dbReference type="GO" id="GO:0004854">
    <property type="term" value="F:xanthine dehydrogenase activity"/>
    <property type="evidence" value="ECO:0007669"/>
    <property type="project" value="UniProtKB-EC"/>
</dbReference>
<dbReference type="EMBL" id="PVNL01000138">
    <property type="protein sequence ID" value="PRP95122.1"/>
    <property type="molecule type" value="Genomic_DNA"/>
</dbReference>
<dbReference type="FunFam" id="3.30.365.10:FF:000003">
    <property type="entry name" value="Aldehyde oxidase 1"/>
    <property type="match status" value="1"/>
</dbReference>
<dbReference type="GO" id="GO:0005506">
    <property type="term" value="F:iron ion binding"/>
    <property type="evidence" value="ECO:0007669"/>
    <property type="project" value="InterPro"/>
</dbReference>
<dbReference type="Pfam" id="PF20256">
    <property type="entry name" value="MoCoBD_2"/>
    <property type="match status" value="1"/>
</dbReference>
<dbReference type="InterPro" id="IPR000674">
    <property type="entry name" value="Ald_Oxase/Xan_DH_a/b"/>
</dbReference>
<evidence type="ECO:0000313" key="16">
    <source>
        <dbReference type="Proteomes" id="UP000238823"/>
    </source>
</evidence>
<evidence type="ECO:0000256" key="3">
    <source>
        <dbReference type="ARBA" id="ARBA00006849"/>
    </source>
</evidence>
<dbReference type="GO" id="GO:0030151">
    <property type="term" value="F:molybdenum ion binding"/>
    <property type="evidence" value="ECO:0007669"/>
    <property type="project" value="InterPro"/>
</dbReference>
<proteinExistence type="inferred from homology"/>
<dbReference type="SMART" id="SM01008">
    <property type="entry name" value="Ald_Xan_dh_C"/>
    <property type="match status" value="1"/>
</dbReference>
<keyword evidence="10" id="KW-0411">Iron-sulfur</keyword>
<evidence type="ECO:0000256" key="10">
    <source>
        <dbReference type="ARBA" id="ARBA00023014"/>
    </source>
</evidence>
<evidence type="ECO:0000313" key="15">
    <source>
        <dbReference type="EMBL" id="PRP95122.1"/>
    </source>
</evidence>
<evidence type="ECO:0000256" key="1">
    <source>
        <dbReference type="ARBA" id="ARBA00001924"/>
    </source>
</evidence>
<evidence type="ECO:0000256" key="12">
    <source>
        <dbReference type="ARBA" id="ARBA00053029"/>
    </source>
</evidence>
<dbReference type="RefSeq" id="WP_106094206.1">
    <property type="nucleotide sequence ID" value="NZ_PVNL01000138.1"/>
</dbReference>
<comment type="caution">
    <text evidence="15">The sequence shown here is derived from an EMBL/GenBank/DDBJ whole genome shotgun (WGS) entry which is preliminary data.</text>
</comment>
<organism evidence="15 16">
    <name type="scientific">Enhygromyxa salina</name>
    <dbReference type="NCBI Taxonomy" id="215803"/>
    <lineage>
        <taxon>Bacteria</taxon>
        <taxon>Pseudomonadati</taxon>
        <taxon>Myxococcota</taxon>
        <taxon>Polyangia</taxon>
        <taxon>Nannocystales</taxon>
        <taxon>Nannocystaceae</taxon>
        <taxon>Enhygromyxa</taxon>
    </lineage>
</organism>
<comment type="cofactor">
    <cofactor evidence="11">
        <name>[2Fe-2S] cluster</name>
        <dbReference type="ChEBI" id="CHEBI:190135"/>
    </cofactor>
</comment>
<evidence type="ECO:0000256" key="7">
    <source>
        <dbReference type="ARBA" id="ARBA00022827"/>
    </source>
</evidence>
<evidence type="ECO:0000256" key="9">
    <source>
        <dbReference type="ARBA" id="ARBA00023004"/>
    </source>
</evidence>
<evidence type="ECO:0000256" key="4">
    <source>
        <dbReference type="ARBA" id="ARBA00022630"/>
    </source>
</evidence>
<keyword evidence="6" id="KW-0479">Metal-binding</keyword>
<name>A0A2S9XQI7_9BACT</name>
<evidence type="ECO:0000256" key="5">
    <source>
        <dbReference type="ARBA" id="ARBA00022714"/>
    </source>
</evidence>
<dbReference type="InterPro" id="IPR014309">
    <property type="entry name" value="Xanthine_DH_Mopterin-bd_su"/>
</dbReference>
<dbReference type="AlphaFoldDB" id="A0A2S9XQI7"/>
<accession>A0A2S9XQI7</accession>
<evidence type="ECO:0000256" key="13">
    <source>
        <dbReference type="SAM" id="MobiDB-lite"/>
    </source>
</evidence>
<dbReference type="Pfam" id="PF02738">
    <property type="entry name" value="MoCoBD_1"/>
    <property type="match status" value="1"/>
</dbReference>
<reference evidence="15 16" key="1">
    <citation type="submission" date="2018-03" db="EMBL/GenBank/DDBJ databases">
        <title>Draft Genome Sequences of the Obligatory Marine Myxobacteria Enhygromyxa salina SWB007.</title>
        <authorList>
            <person name="Poehlein A."/>
            <person name="Moghaddam J.A."/>
            <person name="Harms H."/>
            <person name="Alanjari M."/>
            <person name="Koenig G.M."/>
            <person name="Daniel R."/>
            <person name="Schaeberle T.F."/>
        </authorList>
    </citation>
    <scope>NUCLEOTIDE SEQUENCE [LARGE SCALE GENOMIC DNA]</scope>
    <source>
        <strain evidence="15 16">SWB007</strain>
    </source>
</reference>
<dbReference type="InterPro" id="IPR036856">
    <property type="entry name" value="Ald_Oxase/Xan_DH_a/b_sf"/>
</dbReference>
<keyword evidence="5" id="KW-0001">2Fe-2S</keyword>
<comment type="cofactor">
    <cofactor evidence="12">
        <name>Mo-molybdopterin cytosine dinucleotide</name>
        <dbReference type="ChEBI" id="CHEBI:71308"/>
    </cofactor>
</comment>
<dbReference type="SUPFAM" id="SSF56003">
    <property type="entry name" value="Molybdenum cofactor-binding domain"/>
    <property type="match status" value="1"/>
</dbReference>
<feature type="domain" description="Aldehyde oxidase/xanthine dehydrogenase a/b hammerhead" evidence="14">
    <location>
        <begin position="18"/>
        <end position="125"/>
    </location>
</feature>
<dbReference type="Gene3D" id="3.30.365.10">
    <property type="entry name" value="Aldehyde oxidase/xanthine dehydrogenase, molybdopterin binding domain"/>
    <property type="match status" value="4"/>
</dbReference>
<keyword evidence="9" id="KW-0408">Iron</keyword>
<feature type="region of interest" description="Disordered" evidence="13">
    <location>
        <begin position="1"/>
        <end position="20"/>
    </location>
</feature>
<comment type="cofactor">
    <cofactor evidence="2">
        <name>FAD</name>
        <dbReference type="ChEBI" id="CHEBI:57692"/>
    </cofactor>
</comment>
<keyword evidence="7" id="KW-0274">FAD</keyword>
<comment type="similarity">
    <text evidence="3">Belongs to the xanthine dehydrogenase family.</text>
</comment>
<evidence type="ECO:0000256" key="8">
    <source>
        <dbReference type="ARBA" id="ARBA00023002"/>
    </source>
</evidence>
<evidence type="ECO:0000256" key="11">
    <source>
        <dbReference type="ARBA" id="ARBA00034078"/>
    </source>
</evidence>
<evidence type="ECO:0000259" key="14">
    <source>
        <dbReference type="SMART" id="SM01008"/>
    </source>
</evidence>
<comment type="cofactor">
    <cofactor evidence="1">
        <name>Mo-molybdopterin</name>
        <dbReference type="ChEBI" id="CHEBI:71302"/>
    </cofactor>
</comment>
<dbReference type="EC" id="1.17.1.4" evidence="15"/>
<dbReference type="OrthoDB" id="9775084at2"/>